<keyword evidence="2" id="KW-0677">Repeat</keyword>
<name>A0AAD9R7K4_ACRCE</name>
<evidence type="ECO:0000313" key="5">
    <source>
        <dbReference type="Proteomes" id="UP001249851"/>
    </source>
</evidence>
<dbReference type="CDD" id="cd21340">
    <property type="entry name" value="PPP1R42"/>
    <property type="match status" value="1"/>
</dbReference>
<keyword evidence="5" id="KW-1185">Reference proteome</keyword>
<dbReference type="PANTHER" id="PTHR46652">
    <property type="entry name" value="LEUCINE-RICH REPEAT AND IQ DOMAIN-CONTAINING PROTEIN 1-RELATED"/>
    <property type="match status" value="1"/>
</dbReference>
<evidence type="ECO:0000256" key="3">
    <source>
        <dbReference type="SAM" id="MobiDB-lite"/>
    </source>
</evidence>
<gene>
    <name evidence="4" type="ORF">P5673_000711</name>
</gene>
<evidence type="ECO:0000256" key="2">
    <source>
        <dbReference type="ARBA" id="ARBA00022737"/>
    </source>
</evidence>
<reference evidence="4" key="1">
    <citation type="journal article" date="2023" name="G3 (Bethesda)">
        <title>Whole genome assembly and annotation of the endangered Caribbean coral Acropora cervicornis.</title>
        <authorList>
            <person name="Selwyn J.D."/>
            <person name="Vollmer S.V."/>
        </authorList>
    </citation>
    <scope>NUCLEOTIDE SEQUENCE</scope>
    <source>
        <strain evidence="4">K2</strain>
    </source>
</reference>
<sequence length="391" mass="44760">MTKTRAFFKKHFLTRPFDFNMGKISFEMIAKSPSHTKKRRDETVQQYVRRLTHLYFSEKNIDEIDNLYHCRNLSVLYLYDNNISKIKNLGFASNLTHLYLQKNEITKIEGLDKLRRLTKLYLGSNSITVVEGLENLENLQELHIEKQNLPPGEKLLFEPRSLQALSKSLCVLNISENNIDSMEELKCLKSMTQFYSENNCLTDMKELSKVLAVWSSLRRLELTGNPLCNKKKYRDRVIVMSKSMVTLDGKEINETAKRFLLNWKASRDARRQQRRQFHFLEGGTSSNLVSESSKAFSSIPSLPLIQGLVNPSNDNVIGIPHSDALPRGTRPLAAIMQTRVPNSTLVNMKPVQDVSQSRFPSIFAPARPIMSEGNWESDSDIHSGPPLPLQT</sequence>
<dbReference type="Pfam" id="PF13855">
    <property type="entry name" value="LRR_8"/>
    <property type="match status" value="1"/>
</dbReference>
<dbReference type="EMBL" id="JARQWQ010000001">
    <property type="protein sequence ID" value="KAK2574529.1"/>
    <property type="molecule type" value="Genomic_DNA"/>
</dbReference>
<dbReference type="InterPro" id="IPR050836">
    <property type="entry name" value="SDS22/Internalin_LRR"/>
</dbReference>
<dbReference type="InterPro" id="IPR001611">
    <property type="entry name" value="Leu-rich_rpt"/>
</dbReference>
<dbReference type="PROSITE" id="PS51450">
    <property type="entry name" value="LRR"/>
    <property type="match status" value="4"/>
</dbReference>
<dbReference type="SUPFAM" id="SSF52058">
    <property type="entry name" value="L domain-like"/>
    <property type="match status" value="1"/>
</dbReference>
<comment type="caution">
    <text evidence="4">The sequence shown here is derived from an EMBL/GenBank/DDBJ whole genome shotgun (WGS) entry which is preliminary data.</text>
</comment>
<accession>A0AAD9R7K4</accession>
<dbReference type="PANTHER" id="PTHR46652:SF3">
    <property type="entry name" value="LEUCINE-RICH REPEAT-CONTAINING PROTEIN 9"/>
    <property type="match status" value="1"/>
</dbReference>
<dbReference type="SMART" id="SM00365">
    <property type="entry name" value="LRR_SD22"/>
    <property type="match status" value="3"/>
</dbReference>
<reference evidence="4" key="2">
    <citation type="journal article" date="2023" name="Science">
        <title>Genomic signatures of disease resistance in endangered staghorn corals.</title>
        <authorList>
            <person name="Vollmer S.V."/>
            <person name="Selwyn J.D."/>
            <person name="Despard B.A."/>
            <person name="Roesel C.L."/>
        </authorList>
    </citation>
    <scope>NUCLEOTIDE SEQUENCE</scope>
    <source>
        <strain evidence="4">K2</strain>
    </source>
</reference>
<dbReference type="Proteomes" id="UP001249851">
    <property type="component" value="Unassembled WGS sequence"/>
</dbReference>
<proteinExistence type="predicted"/>
<evidence type="ECO:0000256" key="1">
    <source>
        <dbReference type="ARBA" id="ARBA00022614"/>
    </source>
</evidence>
<organism evidence="4 5">
    <name type="scientific">Acropora cervicornis</name>
    <name type="common">Staghorn coral</name>
    <dbReference type="NCBI Taxonomy" id="6130"/>
    <lineage>
        <taxon>Eukaryota</taxon>
        <taxon>Metazoa</taxon>
        <taxon>Cnidaria</taxon>
        <taxon>Anthozoa</taxon>
        <taxon>Hexacorallia</taxon>
        <taxon>Scleractinia</taxon>
        <taxon>Astrocoeniina</taxon>
        <taxon>Acroporidae</taxon>
        <taxon>Acropora</taxon>
    </lineage>
</organism>
<evidence type="ECO:0000313" key="4">
    <source>
        <dbReference type="EMBL" id="KAK2574529.1"/>
    </source>
</evidence>
<protein>
    <submittedName>
        <fullName evidence="4">Protein phosphatase 1 regulatory subunit 42</fullName>
    </submittedName>
</protein>
<dbReference type="InterPro" id="IPR032675">
    <property type="entry name" value="LRR_dom_sf"/>
</dbReference>
<feature type="region of interest" description="Disordered" evidence="3">
    <location>
        <begin position="370"/>
        <end position="391"/>
    </location>
</feature>
<dbReference type="Gene3D" id="3.80.10.10">
    <property type="entry name" value="Ribonuclease Inhibitor"/>
    <property type="match status" value="2"/>
</dbReference>
<dbReference type="AlphaFoldDB" id="A0AAD9R7K4"/>
<keyword evidence="1" id="KW-0433">Leucine-rich repeat</keyword>